<accession>A0A381TYJ0</accession>
<organism evidence="2">
    <name type="scientific">marine metagenome</name>
    <dbReference type="NCBI Taxonomy" id="408172"/>
    <lineage>
        <taxon>unclassified sequences</taxon>
        <taxon>metagenomes</taxon>
        <taxon>ecological metagenomes</taxon>
    </lineage>
</organism>
<gene>
    <name evidence="2" type="ORF">METZ01_LOCUS72077</name>
</gene>
<proteinExistence type="predicted"/>
<dbReference type="PANTHER" id="PTHR46112:SF3">
    <property type="entry name" value="AMINOPEPTIDASE YPDF"/>
    <property type="match status" value="1"/>
</dbReference>
<dbReference type="Gene3D" id="3.90.230.10">
    <property type="entry name" value="Creatinase/methionine aminopeptidase superfamily"/>
    <property type="match status" value="1"/>
</dbReference>
<name>A0A381TYJ0_9ZZZZ</name>
<dbReference type="InterPro" id="IPR000994">
    <property type="entry name" value="Pept_M24"/>
</dbReference>
<dbReference type="Gene3D" id="3.40.350.10">
    <property type="entry name" value="Creatinase/prolidase N-terminal domain"/>
    <property type="match status" value="1"/>
</dbReference>
<feature type="non-terminal residue" evidence="2">
    <location>
        <position position="1"/>
    </location>
</feature>
<sequence>VNQFSPDRLVSQDDWSDLTRVKSAPAIDIDRLHSHRLTRLRSCIQETGAAMCLLVNPVSLRYAVDYRAYALFQSHIPTAYLFVPVDGPVVIHGALDSAPMADEFRKARPISYFDGATELESNAKELARDVVNYLKEIGTDNRRVAVEYVNPSITQALEAAGLEVIDGVLASENARVIKSEDEINCIRWAIAVAEHGIAKLKTAVHAGVTEAQLWGLLNYANLANNGDWHDGRMLASGPRINPWMQEATLRRVESGDLVGFDTDMVGPQGYCADISRTLHCGPAMPTRRQKELYRLALDEIEHNLRLIRPGITLDAFQQQAFVPPEAFHQNAYTCVIHGVGMCDEYPRVNPIFRGPNPYRGTLEAGMIICVESYMGAVGERDGVKLEQQVLVTSDGYEMLSSDPLEPSLLD</sequence>
<evidence type="ECO:0000259" key="1">
    <source>
        <dbReference type="Pfam" id="PF00557"/>
    </source>
</evidence>
<dbReference type="SUPFAM" id="SSF53092">
    <property type="entry name" value="Creatinase/prolidase N-terminal domain"/>
    <property type="match status" value="1"/>
</dbReference>
<dbReference type="PANTHER" id="PTHR46112">
    <property type="entry name" value="AMINOPEPTIDASE"/>
    <property type="match status" value="1"/>
</dbReference>
<dbReference type="Pfam" id="PF00557">
    <property type="entry name" value="Peptidase_M24"/>
    <property type="match status" value="1"/>
</dbReference>
<dbReference type="InterPro" id="IPR050659">
    <property type="entry name" value="Peptidase_M24B"/>
</dbReference>
<dbReference type="AlphaFoldDB" id="A0A381TYJ0"/>
<dbReference type="CDD" id="cd01066">
    <property type="entry name" value="APP_MetAP"/>
    <property type="match status" value="1"/>
</dbReference>
<evidence type="ECO:0000313" key="2">
    <source>
        <dbReference type="EMBL" id="SVA19223.1"/>
    </source>
</evidence>
<protein>
    <recommendedName>
        <fullName evidence="1">Peptidase M24 domain-containing protein</fullName>
    </recommendedName>
</protein>
<dbReference type="InterPro" id="IPR036005">
    <property type="entry name" value="Creatinase/aminopeptidase-like"/>
</dbReference>
<dbReference type="EMBL" id="UINC01005123">
    <property type="protein sequence ID" value="SVA19223.1"/>
    <property type="molecule type" value="Genomic_DNA"/>
</dbReference>
<feature type="domain" description="Peptidase M24" evidence="1">
    <location>
        <begin position="185"/>
        <end position="392"/>
    </location>
</feature>
<dbReference type="InterPro" id="IPR029149">
    <property type="entry name" value="Creatin/AminoP/Spt16_N"/>
</dbReference>
<reference evidence="2" key="1">
    <citation type="submission" date="2018-05" db="EMBL/GenBank/DDBJ databases">
        <authorList>
            <person name="Lanie J.A."/>
            <person name="Ng W.-L."/>
            <person name="Kazmierczak K.M."/>
            <person name="Andrzejewski T.M."/>
            <person name="Davidsen T.M."/>
            <person name="Wayne K.J."/>
            <person name="Tettelin H."/>
            <person name="Glass J.I."/>
            <person name="Rusch D."/>
            <person name="Podicherti R."/>
            <person name="Tsui H.-C.T."/>
            <person name="Winkler M.E."/>
        </authorList>
    </citation>
    <scope>NUCLEOTIDE SEQUENCE</scope>
</reference>
<dbReference type="SUPFAM" id="SSF55920">
    <property type="entry name" value="Creatinase/aminopeptidase"/>
    <property type="match status" value="1"/>
</dbReference>